<sequence length="264" mass="29476">MRRRKLLRNLTWSGIGFAATTASLSFRASVLASNKTSKVHWGYIGEEGPGNWAKLSPEFSSCKSGRSQSPINIDSSAIGADLPELEVNYGNSPLKVINNGHTIQVNYEPGSFLTVDGESYELVQFHFHHPSEHKIDNESFPMELHLVHQNHQGAFAVLGVLLKQGEENKTLESIWKAIPNTQRGKEISSDVTINATNLLPTDLNSYRYHGSLTTPPCSENVHWIVLQKPVEVSNLQVQTFAELFPMNARPVQSLNRRFLLRSQS</sequence>
<feature type="signal peptide" evidence="10">
    <location>
        <begin position="1"/>
        <end position="18"/>
    </location>
</feature>
<dbReference type="CDD" id="cd03124">
    <property type="entry name" value="alpha_CA_prokaryotic_like"/>
    <property type="match status" value="1"/>
</dbReference>
<evidence type="ECO:0000256" key="3">
    <source>
        <dbReference type="ARBA" id="ARBA00010718"/>
    </source>
</evidence>
<comment type="function">
    <text evidence="2 10">Reversible hydration of carbon dioxide.</text>
</comment>
<dbReference type="InterPro" id="IPR001148">
    <property type="entry name" value="CA_dom"/>
</dbReference>
<gene>
    <name evidence="12" type="ORF">BC008_07715</name>
</gene>
<dbReference type="InterPro" id="IPR023561">
    <property type="entry name" value="Carbonic_anhydrase_a-class"/>
</dbReference>
<feature type="chain" id="PRO_5025091762" description="Carbonic anhydrase" evidence="10">
    <location>
        <begin position="19"/>
        <end position="264"/>
    </location>
</feature>
<proteinExistence type="inferred from homology"/>
<keyword evidence="8 10" id="KW-0456">Lyase</keyword>
<dbReference type="PROSITE" id="PS51144">
    <property type="entry name" value="ALPHA_CA_2"/>
    <property type="match status" value="1"/>
</dbReference>
<dbReference type="Gene3D" id="3.10.200.10">
    <property type="entry name" value="Alpha carbonic anhydrase"/>
    <property type="match status" value="1"/>
</dbReference>
<evidence type="ECO:0000259" key="11">
    <source>
        <dbReference type="PROSITE" id="PS51144"/>
    </source>
</evidence>
<keyword evidence="13" id="KW-1185">Reference proteome</keyword>
<dbReference type="EC" id="4.2.1.1" evidence="4 10"/>
<evidence type="ECO:0000256" key="8">
    <source>
        <dbReference type="ARBA" id="ARBA00023239"/>
    </source>
</evidence>
<dbReference type="OrthoDB" id="5327615at2"/>
<comment type="catalytic activity">
    <reaction evidence="9 10">
        <text>hydrogencarbonate + H(+) = CO2 + H2O</text>
        <dbReference type="Rhea" id="RHEA:10748"/>
        <dbReference type="ChEBI" id="CHEBI:15377"/>
        <dbReference type="ChEBI" id="CHEBI:15378"/>
        <dbReference type="ChEBI" id="CHEBI:16526"/>
        <dbReference type="ChEBI" id="CHEBI:17544"/>
        <dbReference type="EC" id="4.2.1.1"/>
    </reaction>
</comment>
<dbReference type="PANTHER" id="PTHR18952">
    <property type="entry name" value="CARBONIC ANHYDRASE"/>
    <property type="match status" value="1"/>
</dbReference>
<dbReference type="InterPro" id="IPR041891">
    <property type="entry name" value="Alpha_CA_prokaryot-like"/>
</dbReference>
<dbReference type="SUPFAM" id="SSF51069">
    <property type="entry name" value="Carbonic anhydrase"/>
    <property type="match status" value="1"/>
</dbReference>
<dbReference type="GO" id="GO:0008270">
    <property type="term" value="F:zinc ion binding"/>
    <property type="evidence" value="ECO:0007669"/>
    <property type="project" value="UniProtKB-UniRule"/>
</dbReference>
<dbReference type="SMART" id="SM01057">
    <property type="entry name" value="Carb_anhydrase"/>
    <property type="match status" value="1"/>
</dbReference>
<evidence type="ECO:0000256" key="5">
    <source>
        <dbReference type="ARBA" id="ARBA00014628"/>
    </source>
</evidence>
<evidence type="ECO:0000256" key="2">
    <source>
        <dbReference type="ARBA" id="ARBA00002904"/>
    </source>
</evidence>
<evidence type="ECO:0000313" key="12">
    <source>
        <dbReference type="EMBL" id="KST61924.1"/>
    </source>
</evidence>
<evidence type="ECO:0000256" key="7">
    <source>
        <dbReference type="ARBA" id="ARBA00022833"/>
    </source>
</evidence>
<dbReference type="RefSeq" id="WP_027846132.1">
    <property type="nucleotide sequence ID" value="NZ_LMTZ01000167.1"/>
</dbReference>
<reference evidence="12 13" key="1">
    <citation type="journal article" date="2015" name="Genome Announc.">
        <title>Draft Genome of the Euendolithic (true boring) Cyanobacterium Mastigocoleus testarum strain BC008.</title>
        <authorList>
            <person name="Guida B.S."/>
            <person name="Garcia-Pichel F."/>
        </authorList>
    </citation>
    <scope>NUCLEOTIDE SEQUENCE [LARGE SCALE GENOMIC DNA]</scope>
    <source>
        <strain evidence="12 13">BC008</strain>
    </source>
</reference>
<dbReference type="PROSITE" id="PS00162">
    <property type="entry name" value="ALPHA_CA_1"/>
    <property type="match status" value="1"/>
</dbReference>
<dbReference type="GO" id="GO:0004089">
    <property type="term" value="F:carbonate dehydratase activity"/>
    <property type="evidence" value="ECO:0007669"/>
    <property type="project" value="UniProtKB-UniRule"/>
</dbReference>
<evidence type="ECO:0000256" key="1">
    <source>
        <dbReference type="ARBA" id="ARBA00001947"/>
    </source>
</evidence>
<dbReference type="EMBL" id="LMTZ01000167">
    <property type="protein sequence ID" value="KST61924.1"/>
    <property type="molecule type" value="Genomic_DNA"/>
</dbReference>
<dbReference type="InterPro" id="IPR018338">
    <property type="entry name" value="Carbonic_anhydrase_a-class_CS"/>
</dbReference>
<evidence type="ECO:0000256" key="4">
    <source>
        <dbReference type="ARBA" id="ARBA00012925"/>
    </source>
</evidence>
<comment type="similarity">
    <text evidence="3 10">Belongs to the alpha-carbonic anhydrase family.</text>
</comment>
<accession>A0A0V7ZBP0</accession>
<comment type="cofactor">
    <cofactor evidence="1 10">
        <name>Zn(2+)</name>
        <dbReference type="ChEBI" id="CHEBI:29105"/>
    </cofactor>
</comment>
<dbReference type="PANTHER" id="PTHR18952:SF265">
    <property type="entry name" value="CARBONIC ANHYDRASE"/>
    <property type="match status" value="1"/>
</dbReference>
<protein>
    <recommendedName>
        <fullName evidence="5 10">Carbonic anhydrase</fullName>
        <ecNumber evidence="4 10">4.2.1.1</ecNumber>
    </recommendedName>
</protein>
<keyword evidence="6 10" id="KW-0479">Metal-binding</keyword>
<evidence type="ECO:0000313" key="13">
    <source>
        <dbReference type="Proteomes" id="UP000053372"/>
    </source>
</evidence>
<keyword evidence="10" id="KW-0732">Signal</keyword>
<dbReference type="AlphaFoldDB" id="A0A0V7ZBP0"/>
<dbReference type="Pfam" id="PF00194">
    <property type="entry name" value="Carb_anhydrase"/>
    <property type="match status" value="1"/>
</dbReference>
<organism evidence="12 13">
    <name type="scientific">Mastigocoleus testarum BC008</name>
    <dbReference type="NCBI Taxonomy" id="371196"/>
    <lineage>
        <taxon>Bacteria</taxon>
        <taxon>Bacillati</taxon>
        <taxon>Cyanobacteriota</taxon>
        <taxon>Cyanophyceae</taxon>
        <taxon>Nostocales</taxon>
        <taxon>Hapalosiphonaceae</taxon>
        <taxon>Mastigocoleus</taxon>
    </lineage>
</organism>
<name>A0A0V7ZBP0_9CYAN</name>
<dbReference type="InterPro" id="IPR036398">
    <property type="entry name" value="CA_dom_sf"/>
</dbReference>
<evidence type="ECO:0000256" key="6">
    <source>
        <dbReference type="ARBA" id="ARBA00022723"/>
    </source>
</evidence>
<comment type="caution">
    <text evidence="12">The sequence shown here is derived from an EMBL/GenBank/DDBJ whole genome shotgun (WGS) entry which is preliminary data.</text>
</comment>
<evidence type="ECO:0000256" key="10">
    <source>
        <dbReference type="RuleBase" id="RU367011"/>
    </source>
</evidence>
<evidence type="ECO:0000256" key="9">
    <source>
        <dbReference type="ARBA" id="ARBA00048348"/>
    </source>
</evidence>
<dbReference type="Proteomes" id="UP000053372">
    <property type="component" value="Unassembled WGS sequence"/>
</dbReference>
<keyword evidence="7 10" id="KW-0862">Zinc</keyword>
<feature type="domain" description="Alpha-carbonic anhydrase" evidence="11">
    <location>
        <begin position="39"/>
        <end position="264"/>
    </location>
</feature>